<sequence>MYHRTEKNKVIDKTMDKKREHFKSLCFPIKDCSSLEPLLNMVNNEWSNIKKITFPDEYKHWKGEELYNFYIEPYSVDRVYFCESAWIILSEFRMLLRIQYKSRPLYVELLYAEDENEIKVMILTYRIQRFIDSIVSDYGERENILKFMLDDDSNIQRSWDTDSSLKHLCCKTIYSYRYKCWGAFIDKIIPRLMWNKINDNIEMQKIKDTYERKICMISMVKKQPDLYPW</sequence>
<proteinExistence type="predicted"/>
<reference evidence="1" key="1">
    <citation type="submission" date="2022-10" db="EMBL/GenBank/DDBJ databases">
        <title>Genome sequences of endogenous nimaviruses in decapod crustaceans.</title>
        <authorList>
            <person name="Kawato S."/>
            <person name="Nozaki R."/>
            <person name="Kondo H."/>
            <person name="Hirono I."/>
        </authorList>
    </citation>
    <scope>NUCLEOTIDE SEQUENCE</scope>
    <source>
        <strain evidence="1">Mikawa2016</strain>
    </source>
</reference>
<protein>
    <submittedName>
        <fullName evidence="1">Uncharacterized protein</fullName>
    </submittedName>
</protein>
<accession>A0A9C7CCK1</accession>
<evidence type="ECO:0000313" key="1">
    <source>
        <dbReference type="EMBL" id="BDT61957.1"/>
    </source>
</evidence>
<dbReference type="EMBL" id="LC738870">
    <property type="protein sequence ID" value="BDT61957.1"/>
    <property type="molecule type" value="Genomic_DNA"/>
</dbReference>
<name>A0A9C7CCK1_9VIRU</name>
<organism evidence="1">
    <name type="scientific">Penaeus monodon majanivirus A</name>
    <dbReference type="NCBI Taxonomy" id="2984271"/>
    <lineage>
        <taxon>Viruses</taxon>
        <taxon>Viruses incertae sedis</taxon>
        <taxon>Naldaviricetes</taxon>
        <taxon>Nimaviridae</taxon>
    </lineage>
</organism>